<dbReference type="InterPro" id="IPR039422">
    <property type="entry name" value="MarR/SlyA-like"/>
</dbReference>
<dbReference type="InterPro" id="IPR000835">
    <property type="entry name" value="HTH_MarR-typ"/>
</dbReference>
<name>A0A2P8DT83_9ACTN</name>
<evidence type="ECO:0000313" key="3">
    <source>
        <dbReference type="Proteomes" id="UP000243528"/>
    </source>
</evidence>
<dbReference type="PANTHER" id="PTHR33164">
    <property type="entry name" value="TRANSCRIPTIONAL REGULATOR, MARR FAMILY"/>
    <property type="match status" value="1"/>
</dbReference>
<proteinExistence type="predicted"/>
<dbReference type="SUPFAM" id="SSF46785">
    <property type="entry name" value="Winged helix' DNA-binding domain"/>
    <property type="match status" value="1"/>
</dbReference>
<evidence type="ECO:0000259" key="1">
    <source>
        <dbReference type="PROSITE" id="PS50995"/>
    </source>
</evidence>
<feature type="domain" description="HTH marR-type" evidence="1">
    <location>
        <begin position="13"/>
        <end position="146"/>
    </location>
</feature>
<dbReference type="AlphaFoldDB" id="A0A2P8DT83"/>
<evidence type="ECO:0000313" key="2">
    <source>
        <dbReference type="EMBL" id="PSL00424.1"/>
    </source>
</evidence>
<dbReference type="Pfam" id="PF12802">
    <property type="entry name" value="MarR_2"/>
    <property type="match status" value="1"/>
</dbReference>
<dbReference type="PANTHER" id="PTHR33164:SF95">
    <property type="entry name" value="TRANSCRIPTIONAL REGULATOR"/>
    <property type="match status" value="1"/>
</dbReference>
<keyword evidence="3" id="KW-1185">Reference proteome</keyword>
<gene>
    <name evidence="2" type="ORF">CLV30_11684</name>
</gene>
<dbReference type="EMBL" id="PYGE01000016">
    <property type="protein sequence ID" value="PSL00424.1"/>
    <property type="molecule type" value="Genomic_DNA"/>
</dbReference>
<dbReference type="Gene3D" id="1.10.10.10">
    <property type="entry name" value="Winged helix-like DNA-binding domain superfamily/Winged helix DNA-binding domain"/>
    <property type="match status" value="1"/>
</dbReference>
<dbReference type="InterPro" id="IPR036390">
    <property type="entry name" value="WH_DNA-bd_sf"/>
</dbReference>
<dbReference type="InterPro" id="IPR036388">
    <property type="entry name" value="WH-like_DNA-bd_sf"/>
</dbReference>
<sequence>MTDGSAGHRPTERADLAAMIGPLGKALMNDELPILQRHGLSMWAYAVLSTLDRTPLRTQAALAQAIGADKTRIIATLDDLQDRGLIQREPDPEDRRARLLGLTAAGERLRDAAKRDIQRGEDENWLAHLPDDERDTFLRALATLAARARPDRDEP</sequence>
<comment type="caution">
    <text evidence="2">The sequence shown here is derived from an EMBL/GenBank/DDBJ whole genome shotgun (WGS) entry which is preliminary data.</text>
</comment>
<accession>A0A2P8DT83</accession>
<reference evidence="2 3" key="1">
    <citation type="submission" date="2018-03" db="EMBL/GenBank/DDBJ databases">
        <title>Genomic Encyclopedia of Archaeal and Bacterial Type Strains, Phase II (KMG-II): from individual species to whole genera.</title>
        <authorList>
            <person name="Goeker M."/>
        </authorList>
    </citation>
    <scope>NUCLEOTIDE SEQUENCE [LARGE SCALE GENOMIC DNA]</scope>
    <source>
        <strain evidence="2 3">DSM 45211</strain>
    </source>
</reference>
<protein>
    <submittedName>
        <fullName evidence="2">MarR family transcriptional regulator</fullName>
    </submittedName>
</protein>
<dbReference type="Proteomes" id="UP000243528">
    <property type="component" value="Unassembled WGS sequence"/>
</dbReference>
<dbReference type="GO" id="GO:0003700">
    <property type="term" value="F:DNA-binding transcription factor activity"/>
    <property type="evidence" value="ECO:0007669"/>
    <property type="project" value="InterPro"/>
</dbReference>
<dbReference type="GO" id="GO:0006950">
    <property type="term" value="P:response to stress"/>
    <property type="evidence" value="ECO:0007669"/>
    <property type="project" value="TreeGrafter"/>
</dbReference>
<dbReference type="SMART" id="SM00347">
    <property type="entry name" value="HTH_MARR"/>
    <property type="match status" value="1"/>
</dbReference>
<dbReference type="PROSITE" id="PS50995">
    <property type="entry name" value="HTH_MARR_2"/>
    <property type="match status" value="1"/>
</dbReference>
<dbReference type="PRINTS" id="PR00598">
    <property type="entry name" value="HTHMARR"/>
</dbReference>
<organism evidence="2 3">
    <name type="scientific">Haloactinopolyspora alba</name>
    <dbReference type="NCBI Taxonomy" id="648780"/>
    <lineage>
        <taxon>Bacteria</taxon>
        <taxon>Bacillati</taxon>
        <taxon>Actinomycetota</taxon>
        <taxon>Actinomycetes</taxon>
        <taxon>Jiangellales</taxon>
        <taxon>Jiangellaceae</taxon>
        <taxon>Haloactinopolyspora</taxon>
    </lineage>
</organism>